<accession>A0AAE1BBG1</accession>
<keyword evidence="3" id="KW-1185">Reference proteome</keyword>
<feature type="region of interest" description="Disordered" evidence="1">
    <location>
        <begin position="1"/>
        <end position="31"/>
    </location>
</feature>
<evidence type="ECO:0000313" key="2">
    <source>
        <dbReference type="EMBL" id="KAK3803077.1"/>
    </source>
</evidence>
<evidence type="ECO:0000256" key="1">
    <source>
        <dbReference type="SAM" id="MobiDB-lite"/>
    </source>
</evidence>
<dbReference type="AlphaFoldDB" id="A0AAE1BBG1"/>
<sequence>MTKSKAGLATGRYHLPASDSISRRTATDASRLVREQPETFNTKHNSEHVTGRSERWRTILTKYPIPSRPRWYIDFPPAAVTLCISRATKDNNVTRLSMSTPN</sequence>
<protein>
    <submittedName>
        <fullName evidence="2">Uncharacterized protein</fullName>
    </submittedName>
</protein>
<reference evidence="2" key="1">
    <citation type="journal article" date="2023" name="G3 (Bethesda)">
        <title>A reference genome for the long-term kleptoplast-retaining sea slug Elysia crispata morphotype clarki.</title>
        <authorList>
            <person name="Eastman K.E."/>
            <person name="Pendleton A.L."/>
            <person name="Shaikh M.A."/>
            <person name="Suttiyut T."/>
            <person name="Ogas R."/>
            <person name="Tomko P."/>
            <person name="Gavelis G."/>
            <person name="Widhalm J.R."/>
            <person name="Wisecaver J.H."/>
        </authorList>
    </citation>
    <scope>NUCLEOTIDE SEQUENCE</scope>
    <source>
        <strain evidence="2">ECLA1</strain>
    </source>
</reference>
<dbReference type="Proteomes" id="UP001283361">
    <property type="component" value="Unassembled WGS sequence"/>
</dbReference>
<name>A0AAE1BBG1_9GAST</name>
<evidence type="ECO:0000313" key="3">
    <source>
        <dbReference type="Proteomes" id="UP001283361"/>
    </source>
</evidence>
<gene>
    <name evidence="2" type="ORF">RRG08_027999</name>
</gene>
<comment type="caution">
    <text evidence="2">The sequence shown here is derived from an EMBL/GenBank/DDBJ whole genome shotgun (WGS) entry which is preliminary data.</text>
</comment>
<dbReference type="EMBL" id="JAWDGP010000188">
    <property type="protein sequence ID" value="KAK3803077.1"/>
    <property type="molecule type" value="Genomic_DNA"/>
</dbReference>
<feature type="compositionally biased region" description="Basic and acidic residues" evidence="1">
    <location>
        <begin position="21"/>
        <end position="31"/>
    </location>
</feature>
<proteinExistence type="predicted"/>
<organism evidence="2 3">
    <name type="scientific">Elysia crispata</name>
    <name type="common">lettuce slug</name>
    <dbReference type="NCBI Taxonomy" id="231223"/>
    <lineage>
        <taxon>Eukaryota</taxon>
        <taxon>Metazoa</taxon>
        <taxon>Spiralia</taxon>
        <taxon>Lophotrochozoa</taxon>
        <taxon>Mollusca</taxon>
        <taxon>Gastropoda</taxon>
        <taxon>Heterobranchia</taxon>
        <taxon>Euthyneura</taxon>
        <taxon>Panpulmonata</taxon>
        <taxon>Sacoglossa</taxon>
        <taxon>Placobranchoidea</taxon>
        <taxon>Plakobranchidae</taxon>
        <taxon>Elysia</taxon>
    </lineage>
</organism>